<proteinExistence type="predicted"/>
<reference evidence="2 3" key="1">
    <citation type="submission" date="2017-10" db="EMBL/GenBank/DDBJ databases">
        <title>Sequencing the genomes of 1000 actinobacteria strains.</title>
        <authorList>
            <person name="Klenk H.-P."/>
        </authorList>
    </citation>
    <scope>NUCLEOTIDE SEQUENCE [LARGE SCALE GENOMIC DNA]</scope>
    <source>
        <strain evidence="2 3">DSM 21863</strain>
    </source>
</reference>
<dbReference type="AlphaFoldDB" id="A0A2A9F1P1"/>
<dbReference type="SUPFAM" id="SSF69318">
    <property type="entry name" value="Integrin alpha N-terminal domain"/>
    <property type="match status" value="1"/>
</dbReference>
<dbReference type="InterPro" id="IPR028994">
    <property type="entry name" value="Integrin_alpha_N"/>
</dbReference>
<dbReference type="Gene3D" id="2.130.10.130">
    <property type="entry name" value="Integrin alpha, N-terminal"/>
    <property type="match status" value="2"/>
</dbReference>
<dbReference type="PANTHER" id="PTHR36220">
    <property type="entry name" value="UNNAMED PRODUCT"/>
    <property type="match status" value="1"/>
</dbReference>
<comment type="caution">
    <text evidence="2">The sequence shown here is derived from an EMBL/GenBank/DDBJ whole genome shotgun (WGS) entry which is preliminary data.</text>
</comment>
<sequence length="510" mass="50760">MWRPSQAGGSTMIWAGARPGRAAAVAVTTTVGVLLAGVLAAAPASAEPECLGASSDFDRDGSADTVVGAPGGGSVRGSVTVHLSGGGDPRTVVLRGPVGFGTSVGQVRSYEREGDDEFCTQLVVGSPEETVNGMPRAGAVHVYSYDSTVEEFQLRGRVTADSESVLGVPQTGARFGATVASASFAEETIDPVSELLWVGSPGHDLTGAPDAGRVTSFVLTSGDGELLATGGDVLDLPDVGVRGSAAAGARLGSALSVRGTVLAAGAPGLRVGGDAGAGGVVLAFTPLVFPDEPEDPVQHAPVLVHQDLARVAGVAEAGDAFGAAVHLVPVRNDPAVDLVVGSPGEDLGGRADAGMVSVGRVHPALSTPAGDFRSVHQGTPGSAGNVEAGDRFGSAVSSAYLRWTWRVVVGVPGEDVGSARDTGMVQVLGTDQGWHQGSPEVPGGNETGDRMGATLGGDPGVRDGLAPDVGVPGEDAATGAVITGLLEEGAVVDRERGTTAGARFGQALAP</sequence>
<dbReference type="EMBL" id="PDJJ01000001">
    <property type="protein sequence ID" value="PFG44410.1"/>
    <property type="molecule type" value="Genomic_DNA"/>
</dbReference>
<keyword evidence="3" id="KW-1185">Reference proteome</keyword>
<dbReference type="Proteomes" id="UP000224130">
    <property type="component" value="Unassembled WGS sequence"/>
</dbReference>
<feature type="region of interest" description="Disordered" evidence="1">
    <location>
        <begin position="430"/>
        <end position="450"/>
    </location>
</feature>
<organism evidence="2 3">
    <name type="scientific">Isoptericola jiangsuensis</name>
    <dbReference type="NCBI Taxonomy" id="548579"/>
    <lineage>
        <taxon>Bacteria</taxon>
        <taxon>Bacillati</taxon>
        <taxon>Actinomycetota</taxon>
        <taxon>Actinomycetes</taxon>
        <taxon>Micrococcales</taxon>
        <taxon>Promicromonosporaceae</taxon>
        <taxon>Isoptericola</taxon>
    </lineage>
</organism>
<dbReference type="PANTHER" id="PTHR36220:SF1">
    <property type="entry name" value="GAMMA TUBULIN COMPLEX COMPONENT C-TERMINAL DOMAIN-CONTAINING PROTEIN"/>
    <property type="match status" value="1"/>
</dbReference>
<accession>A0A2A9F1P1</accession>
<evidence type="ECO:0008006" key="4">
    <source>
        <dbReference type="Google" id="ProtNLM"/>
    </source>
</evidence>
<name>A0A2A9F1P1_9MICO</name>
<gene>
    <name evidence="2" type="ORF">ATJ88_3134</name>
</gene>
<protein>
    <recommendedName>
        <fullName evidence="4">FG-GAP repeat protein</fullName>
    </recommendedName>
</protein>
<evidence type="ECO:0000313" key="2">
    <source>
        <dbReference type="EMBL" id="PFG44410.1"/>
    </source>
</evidence>
<evidence type="ECO:0000313" key="3">
    <source>
        <dbReference type="Proteomes" id="UP000224130"/>
    </source>
</evidence>
<evidence type="ECO:0000256" key="1">
    <source>
        <dbReference type="SAM" id="MobiDB-lite"/>
    </source>
</evidence>